<dbReference type="InterPro" id="IPR029045">
    <property type="entry name" value="ClpP/crotonase-like_dom_sf"/>
</dbReference>
<feature type="region of interest" description="Disordered" evidence="1">
    <location>
        <begin position="398"/>
        <end position="417"/>
    </location>
</feature>
<accession>A0A927E929</accession>
<dbReference type="SUPFAM" id="SSF52096">
    <property type="entry name" value="ClpP/crotonase"/>
    <property type="match status" value="1"/>
</dbReference>
<dbReference type="SUPFAM" id="SSF50156">
    <property type="entry name" value="PDZ domain-like"/>
    <property type="match status" value="1"/>
</dbReference>
<dbReference type="PROSITE" id="PS50106">
    <property type="entry name" value="PDZ"/>
    <property type="match status" value="1"/>
</dbReference>
<evidence type="ECO:0000256" key="1">
    <source>
        <dbReference type="SAM" id="MobiDB-lite"/>
    </source>
</evidence>
<comment type="caution">
    <text evidence="3">The sequence shown here is derived from an EMBL/GenBank/DDBJ whole genome shotgun (WGS) entry which is preliminary data.</text>
</comment>
<dbReference type="SMART" id="SM00228">
    <property type="entry name" value="PDZ"/>
    <property type="match status" value="1"/>
</dbReference>
<dbReference type="Pfam" id="PF17820">
    <property type="entry name" value="PDZ_6"/>
    <property type="match status" value="1"/>
</dbReference>
<dbReference type="Gene3D" id="3.30.750.44">
    <property type="match status" value="1"/>
</dbReference>
<dbReference type="GO" id="GO:0004175">
    <property type="term" value="F:endopeptidase activity"/>
    <property type="evidence" value="ECO:0007669"/>
    <property type="project" value="TreeGrafter"/>
</dbReference>
<dbReference type="InterPro" id="IPR001478">
    <property type="entry name" value="PDZ"/>
</dbReference>
<feature type="compositionally biased region" description="Polar residues" evidence="1">
    <location>
        <begin position="403"/>
        <end position="416"/>
    </location>
</feature>
<organism evidence="3 4">
    <name type="scientific">Bosea spartocytisi</name>
    <dbReference type="NCBI Taxonomy" id="2773451"/>
    <lineage>
        <taxon>Bacteria</taxon>
        <taxon>Pseudomonadati</taxon>
        <taxon>Pseudomonadota</taxon>
        <taxon>Alphaproteobacteria</taxon>
        <taxon>Hyphomicrobiales</taxon>
        <taxon>Boseaceae</taxon>
        <taxon>Bosea</taxon>
    </lineage>
</organism>
<gene>
    <name evidence="3" type="ORF">IED13_14825</name>
</gene>
<dbReference type="CDD" id="cd06782">
    <property type="entry name" value="cpPDZ_CPP-like"/>
    <property type="match status" value="1"/>
</dbReference>
<sequence length="454" mass="45847">MGAMLPAAAAPREQVETTITLAAAQVTEHYVDVVEPRSLFMHGLRGLGSVAGEPGSSRRRSLDAAMQAEATAIGFKPQADLLIAEIMRFRAGRERDAALAAALRGMMAGLDPHSRLVLPAEMQPPPASVGLELTVKGGALTVVRPLPGGPGERAGLQAGDVLVGIDGRPTTGLPLPEAVALLRGALGTSPVLKVERPGAPAPLTLRPVRGPVQAPPSLRWTLEGRVAVIKISAFDGNTRTNLQSALDAAASRAGGPLEGLVLDMRGNAGGLLDAAEQLGGMMLPAGTEIANLRGRTPANARRLVSRQGDVVSGLPIVMIVDSRTGAGAEIVAGALQDHGRALVVGQKTAGAGTIQTVLPLPEGQGALIVTTARVYRATGAALDGAGVAPDLVLDEESGLLTPRSGSGSRLDAQTESEVAGAVSAAPSGTDTALLAAIKLVGSVGKPATSKAAAP</sequence>
<protein>
    <submittedName>
        <fullName evidence="3">PDZ domain-containing protein</fullName>
    </submittedName>
</protein>
<dbReference type="SMART" id="SM00245">
    <property type="entry name" value="TSPc"/>
    <property type="match status" value="1"/>
</dbReference>
<dbReference type="InterPro" id="IPR036034">
    <property type="entry name" value="PDZ_sf"/>
</dbReference>
<dbReference type="PANTHER" id="PTHR32060">
    <property type="entry name" value="TAIL-SPECIFIC PROTEASE"/>
    <property type="match status" value="1"/>
</dbReference>
<dbReference type="PANTHER" id="PTHR32060:SF30">
    <property type="entry name" value="CARBOXY-TERMINAL PROCESSING PROTEASE CTPA"/>
    <property type="match status" value="1"/>
</dbReference>
<dbReference type="RefSeq" id="WP_191124627.1">
    <property type="nucleotide sequence ID" value="NZ_JACXWY010000008.1"/>
</dbReference>
<dbReference type="Proteomes" id="UP000619295">
    <property type="component" value="Unassembled WGS sequence"/>
</dbReference>
<keyword evidence="4" id="KW-1185">Reference proteome</keyword>
<reference evidence="3" key="1">
    <citation type="submission" date="2020-09" db="EMBL/GenBank/DDBJ databases">
        <title>Bosea spartocytisi sp. nov. a root nodule endophyte of Spartocytisus supranubius in the high mountain ecosystem fo the Teide National Park (Canary Islands, Spain).</title>
        <authorList>
            <person name="Pulido-Suarez L."/>
            <person name="Peix A."/>
            <person name="Igual J.M."/>
            <person name="Socas-Perez N."/>
            <person name="Velazquez E."/>
            <person name="Flores-Felix J.D."/>
            <person name="Leon-Barrios M."/>
        </authorList>
    </citation>
    <scope>NUCLEOTIDE SEQUENCE</scope>
    <source>
        <strain evidence="3">SSUT16</strain>
    </source>
</reference>
<dbReference type="GO" id="GO:0008236">
    <property type="term" value="F:serine-type peptidase activity"/>
    <property type="evidence" value="ECO:0007669"/>
    <property type="project" value="InterPro"/>
</dbReference>
<evidence type="ECO:0000313" key="4">
    <source>
        <dbReference type="Proteomes" id="UP000619295"/>
    </source>
</evidence>
<dbReference type="GO" id="GO:0030288">
    <property type="term" value="C:outer membrane-bounded periplasmic space"/>
    <property type="evidence" value="ECO:0007669"/>
    <property type="project" value="TreeGrafter"/>
</dbReference>
<dbReference type="GO" id="GO:0007165">
    <property type="term" value="P:signal transduction"/>
    <property type="evidence" value="ECO:0007669"/>
    <property type="project" value="TreeGrafter"/>
</dbReference>
<dbReference type="EMBL" id="JACXWY010000008">
    <property type="protein sequence ID" value="MBD3846981.1"/>
    <property type="molecule type" value="Genomic_DNA"/>
</dbReference>
<feature type="domain" description="PDZ" evidence="2">
    <location>
        <begin position="119"/>
        <end position="185"/>
    </location>
</feature>
<name>A0A927E929_9HYPH</name>
<evidence type="ECO:0000259" key="2">
    <source>
        <dbReference type="PROSITE" id="PS50106"/>
    </source>
</evidence>
<dbReference type="Pfam" id="PF03572">
    <property type="entry name" value="Peptidase_S41"/>
    <property type="match status" value="1"/>
</dbReference>
<dbReference type="AlphaFoldDB" id="A0A927E929"/>
<evidence type="ECO:0000313" key="3">
    <source>
        <dbReference type="EMBL" id="MBD3846981.1"/>
    </source>
</evidence>
<dbReference type="InterPro" id="IPR041489">
    <property type="entry name" value="PDZ_6"/>
</dbReference>
<proteinExistence type="predicted"/>
<dbReference type="GO" id="GO:0006508">
    <property type="term" value="P:proteolysis"/>
    <property type="evidence" value="ECO:0007669"/>
    <property type="project" value="InterPro"/>
</dbReference>
<dbReference type="InterPro" id="IPR005151">
    <property type="entry name" value="Tail-specific_protease"/>
</dbReference>
<dbReference type="Gene3D" id="2.30.42.10">
    <property type="match status" value="1"/>
</dbReference>
<dbReference type="CDD" id="cd06567">
    <property type="entry name" value="Peptidase_S41"/>
    <property type="match status" value="1"/>
</dbReference>
<dbReference type="Gene3D" id="3.90.226.10">
    <property type="entry name" value="2-enoyl-CoA Hydratase, Chain A, domain 1"/>
    <property type="match status" value="1"/>
</dbReference>